<feature type="compositionally biased region" description="Low complexity" evidence="1">
    <location>
        <begin position="181"/>
        <end position="193"/>
    </location>
</feature>
<gene>
    <name evidence="2" type="ORF">SAMN05421580_101116</name>
</gene>
<dbReference type="EMBL" id="FTOG01000001">
    <property type="protein sequence ID" value="SIS41937.1"/>
    <property type="molecule type" value="Genomic_DNA"/>
</dbReference>
<feature type="compositionally biased region" description="Acidic residues" evidence="1">
    <location>
        <begin position="373"/>
        <end position="401"/>
    </location>
</feature>
<keyword evidence="3" id="KW-1185">Reference proteome</keyword>
<evidence type="ECO:0000313" key="3">
    <source>
        <dbReference type="Proteomes" id="UP000186221"/>
    </source>
</evidence>
<feature type="compositionally biased region" description="Acidic residues" evidence="1">
    <location>
        <begin position="347"/>
        <end position="361"/>
    </location>
</feature>
<evidence type="ECO:0000313" key="2">
    <source>
        <dbReference type="EMBL" id="SIS41937.1"/>
    </source>
</evidence>
<dbReference type="RefSeq" id="WP_076483098.1">
    <property type="nucleotide sequence ID" value="NZ_FTOG01000001.1"/>
</dbReference>
<name>A0A1N7IY55_9RHOB</name>
<dbReference type="Proteomes" id="UP000186221">
    <property type="component" value="Unassembled WGS sequence"/>
</dbReference>
<evidence type="ECO:0000256" key="1">
    <source>
        <dbReference type="SAM" id="MobiDB-lite"/>
    </source>
</evidence>
<feature type="compositionally biased region" description="Acidic residues" evidence="1">
    <location>
        <begin position="194"/>
        <end position="221"/>
    </location>
</feature>
<dbReference type="STRING" id="453582.SAMN05421580_101116"/>
<dbReference type="AlphaFoldDB" id="A0A1N7IY55"/>
<feature type="compositionally biased region" description="Acidic residues" evidence="1">
    <location>
        <begin position="163"/>
        <end position="173"/>
    </location>
</feature>
<feature type="compositionally biased region" description="Acidic residues" evidence="1">
    <location>
        <begin position="277"/>
        <end position="291"/>
    </location>
</feature>
<feature type="compositionally biased region" description="Pro residues" evidence="1">
    <location>
        <begin position="136"/>
        <end position="145"/>
    </location>
</feature>
<protein>
    <submittedName>
        <fullName evidence="2">Uncharacterized protein</fullName>
    </submittedName>
</protein>
<feature type="compositionally biased region" description="Acidic residues" evidence="1">
    <location>
        <begin position="410"/>
        <end position="420"/>
    </location>
</feature>
<sequence length="584" mass="59311">MAKVAYTEGLNAKRYDADEADIGDGVTAGAVQGDRPALMGTSAAGPNGGHAAEVSVMRAAALASESKTSFVSEPVAPLSVLETDMPGRSFASADMGPANASIRPLNAPPIGNAPTARLADGQSVTMDEGGFVTLDPGPPVSPPAIDPETDDLPSQPQPPSDPVVDDTSDDPTPADDPVPPVVDDGSTPVMPDTDPGEDDLPPGDTDGPVDDGVDPEPDTDDLPPQPEPPSDPVVDDTSDDPTPADDPVPPEVDDGSTPVMPDTDPGEDGLPSGDTDGPVDDGVDPVPDTDDLPPQPEPPSDPVVDDTSDDPTPADDPVPPEVDDGSTPVMPDTDPGEDGLPPGDTDGPVDDGVDSVPDTDDLPPQPELPSDPVVDDTSDDPTPADDPVPDTDSDGTGDDPTADPPVDDHSPEDEPGDGDTDPTPNDSTGDPEDDAGSDPDKGNGQGKDGDKKTYVDPNSGRDGAEPGPADVYKVITDEDGVTTVTSPTDKRGGGKTSDDGGLDPDIDVDGLFGDFTNLEKDGAPGNGNGRGNEKSAELDDLSIPFAADGGEDNVFMGDDMDGFDSDVGSALDMAHDHGPHVNFF</sequence>
<accession>A0A1N7IY55</accession>
<feature type="region of interest" description="Disordered" evidence="1">
    <location>
        <begin position="102"/>
        <end position="536"/>
    </location>
</feature>
<reference evidence="3" key="1">
    <citation type="submission" date="2017-01" db="EMBL/GenBank/DDBJ databases">
        <authorList>
            <person name="Varghese N."/>
            <person name="Submissions S."/>
        </authorList>
    </citation>
    <scope>NUCLEOTIDE SEQUENCE [LARGE SCALE GENOMIC DNA]</scope>
    <source>
        <strain evidence="3">DSM 19945</strain>
    </source>
</reference>
<proteinExistence type="predicted"/>
<feature type="region of interest" description="Disordered" evidence="1">
    <location>
        <begin position="26"/>
        <end position="49"/>
    </location>
</feature>
<feature type="compositionally biased region" description="Basic and acidic residues" evidence="1">
    <location>
        <begin position="488"/>
        <end position="498"/>
    </location>
</feature>
<organism evidence="2 3">
    <name type="scientific">Rhodobacter aestuarii</name>
    <dbReference type="NCBI Taxonomy" id="453582"/>
    <lineage>
        <taxon>Bacteria</taxon>
        <taxon>Pseudomonadati</taxon>
        <taxon>Pseudomonadota</taxon>
        <taxon>Alphaproteobacteria</taxon>
        <taxon>Rhodobacterales</taxon>
        <taxon>Rhodobacter group</taxon>
        <taxon>Rhodobacter</taxon>
    </lineage>
</organism>
<feature type="compositionally biased region" description="Acidic residues" evidence="1">
    <location>
        <begin position="303"/>
        <end position="313"/>
    </location>
</feature>
<feature type="compositionally biased region" description="Acidic residues" evidence="1">
    <location>
        <begin position="233"/>
        <end position="243"/>
    </location>
</feature>